<organism evidence="1 2">
    <name type="scientific">Sporosarcina luteola</name>
    <dbReference type="NCBI Taxonomy" id="582850"/>
    <lineage>
        <taxon>Bacteria</taxon>
        <taxon>Bacillati</taxon>
        <taxon>Bacillota</taxon>
        <taxon>Bacilli</taxon>
        <taxon>Bacillales</taxon>
        <taxon>Caryophanaceae</taxon>
        <taxon>Sporosarcina</taxon>
    </lineage>
</organism>
<reference evidence="1 2" key="1">
    <citation type="submission" date="2019-07" db="EMBL/GenBank/DDBJ databases">
        <title>Whole genome shotgun sequence of Sporosarcina luteola NBRC 105378.</title>
        <authorList>
            <person name="Hosoyama A."/>
            <person name="Uohara A."/>
            <person name="Ohji S."/>
            <person name="Ichikawa N."/>
        </authorList>
    </citation>
    <scope>NUCLEOTIDE SEQUENCE [LARGE SCALE GENOMIC DNA]</scope>
    <source>
        <strain evidence="1 2">NBRC 105378</strain>
    </source>
</reference>
<evidence type="ECO:0008006" key="3">
    <source>
        <dbReference type="Google" id="ProtNLM"/>
    </source>
</evidence>
<dbReference type="Gene3D" id="1.20.58.1000">
    <property type="entry name" value="Metal-sensitive repressor, helix protomer"/>
    <property type="match status" value="1"/>
</dbReference>
<protein>
    <recommendedName>
        <fullName evidence="3">Cytoplasmic protein</fullName>
    </recommendedName>
</protein>
<accession>A0A511ZBK3</accession>
<name>A0A511ZBK3_9BACL</name>
<dbReference type="GO" id="GO:0046872">
    <property type="term" value="F:metal ion binding"/>
    <property type="evidence" value="ECO:0007669"/>
    <property type="project" value="InterPro"/>
</dbReference>
<evidence type="ECO:0000313" key="1">
    <source>
        <dbReference type="EMBL" id="GEN84829.1"/>
    </source>
</evidence>
<comment type="caution">
    <text evidence="1">The sequence shown here is derived from an EMBL/GenBank/DDBJ whole genome shotgun (WGS) entry which is preliminary data.</text>
</comment>
<dbReference type="CDD" id="cd10155">
    <property type="entry name" value="BsYrkD-like_DUF156"/>
    <property type="match status" value="1"/>
</dbReference>
<sequence>MQYDDKVVNRLKRIEGQIKGILRMIEEGKDCKDVVTQLSASRSAIDRTIGVIVSSNIISCMQNVDESNPMSQEEIVKEAVNLLVKSR</sequence>
<dbReference type="GO" id="GO:0045892">
    <property type="term" value="P:negative regulation of DNA-templated transcription"/>
    <property type="evidence" value="ECO:0007669"/>
    <property type="project" value="UniProtKB-ARBA"/>
</dbReference>
<dbReference type="RefSeq" id="WP_147060094.1">
    <property type="nucleotide sequence ID" value="NZ_BJYL01000049.1"/>
</dbReference>
<dbReference type="Proteomes" id="UP000321901">
    <property type="component" value="Unassembled WGS sequence"/>
</dbReference>
<dbReference type="OrthoDB" id="9798732at2"/>
<keyword evidence="2" id="KW-1185">Reference proteome</keyword>
<dbReference type="AlphaFoldDB" id="A0A511ZBK3"/>
<dbReference type="InterPro" id="IPR003735">
    <property type="entry name" value="Metal_Tscrpt_repr"/>
</dbReference>
<proteinExistence type="predicted"/>
<dbReference type="GO" id="GO:0003677">
    <property type="term" value="F:DNA binding"/>
    <property type="evidence" value="ECO:0007669"/>
    <property type="project" value="InterPro"/>
</dbReference>
<evidence type="ECO:0000313" key="2">
    <source>
        <dbReference type="Proteomes" id="UP000321901"/>
    </source>
</evidence>
<dbReference type="PANTHER" id="PTHR33677">
    <property type="entry name" value="TRANSCRIPTIONAL REPRESSOR FRMR-RELATED"/>
    <property type="match status" value="1"/>
</dbReference>
<dbReference type="InterPro" id="IPR038390">
    <property type="entry name" value="Metal_Tscrpt_repr_sf"/>
</dbReference>
<dbReference type="EMBL" id="BJYL01000049">
    <property type="protein sequence ID" value="GEN84829.1"/>
    <property type="molecule type" value="Genomic_DNA"/>
</dbReference>
<dbReference type="Pfam" id="PF02583">
    <property type="entry name" value="Trns_repr_metal"/>
    <property type="match status" value="1"/>
</dbReference>
<dbReference type="PANTHER" id="PTHR33677:SF5">
    <property type="entry name" value="TRANSCRIPTIONAL REPRESSOR FRMR"/>
    <property type="match status" value="1"/>
</dbReference>
<gene>
    <name evidence="1" type="ORF">SLU01_31410</name>
</gene>